<dbReference type="RefSeq" id="WP_045914051.1">
    <property type="nucleotide sequence ID" value="NZ_LAOA01000008.1"/>
</dbReference>
<protein>
    <recommendedName>
        <fullName evidence="1">Histidine phosphotransferase ChpT C-terminal domain-containing protein</fullName>
    </recommendedName>
</protein>
<dbReference type="GeneID" id="89459101"/>
<proteinExistence type="predicted"/>
<dbReference type="Gene3D" id="3.30.565.10">
    <property type="entry name" value="Histidine kinase-like ATPase, C-terminal domain"/>
    <property type="match status" value="1"/>
</dbReference>
<feature type="domain" description="Histidine phosphotransferase ChpT C-terminal" evidence="1">
    <location>
        <begin position="87"/>
        <end position="217"/>
    </location>
</feature>
<name>A0A0F3PB62_ORITS</name>
<dbReference type="Pfam" id="PF10090">
    <property type="entry name" value="HPTransfase"/>
    <property type="match status" value="1"/>
</dbReference>
<evidence type="ECO:0000259" key="1">
    <source>
        <dbReference type="Pfam" id="PF10090"/>
    </source>
</evidence>
<accession>A0A0F3PB62</accession>
<evidence type="ECO:0000313" key="2">
    <source>
        <dbReference type="EMBL" id="KJV77177.1"/>
    </source>
</evidence>
<dbReference type="Gene3D" id="1.10.287.130">
    <property type="match status" value="1"/>
</dbReference>
<dbReference type="InterPro" id="IPR036890">
    <property type="entry name" value="HATPase_C_sf"/>
</dbReference>
<dbReference type="EMBL" id="LAOA01000008">
    <property type="protein sequence ID" value="KJV77177.1"/>
    <property type="molecule type" value="Genomic_DNA"/>
</dbReference>
<evidence type="ECO:0000313" key="3">
    <source>
        <dbReference type="Proteomes" id="UP000033671"/>
    </source>
</evidence>
<comment type="caution">
    <text evidence="2">The sequence shown here is derived from an EMBL/GenBank/DDBJ whole genome shotgun (WGS) entry which is preliminary data.</text>
</comment>
<dbReference type="PATRIC" id="fig|1359175.3.peg.2856"/>
<reference evidence="2 3" key="1">
    <citation type="submission" date="2015-01" db="EMBL/GenBank/DDBJ databases">
        <title>Genome Sequencing of Rickettsiales.</title>
        <authorList>
            <person name="Daugherty S.C."/>
            <person name="Su Q."/>
            <person name="Abolude K."/>
            <person name="Beier-Sexton M."/>
            <person name="Carlyon J.A."/>
            <person name="Carter R."/>
            <person name="Day N.P."/>
            <person name="Dumler S.J."/>
            <person name="Dyachenko V."/>
            <person name="Godinez A."/>
            <person name="Kurtti T.J."/>
            <person name="Lichay M."/>
            <person name="Mullins K.E."/>
            <person name="Ott S."/>
            <person name="Pappas-Brown V."/>
            <person name="Paris D.H."/>
            <person name="Patel P."/>
            <person name="Richards A.L."/>
            <person name="Sadzewicz L."/>
            <person name="Sears K."/>
            <person name="Seidman D."/>
            <person name="Sengamalay N."/>
            <person name="Stenos J."/>
            <person name="Tallon L.J."/>
            <person name="Vincent G."/>
            <person name="Fraser C.M."/>
            <person name="Munderloh U."/>
            <person name="Dunning-Hotopp J.C."/>
        </authorList>
    </citation>
    <scope>NUCLEOTIDE SEQUENCE [LARGE SCALE GENOMIC DNA]</scope>
    <source>
        <strain evidence="2 3">TA716</strain>
    </source>
</reference>
<dbReference type="InterPro" id="IPR018762">
    <property type="entry name" value="ChpT_C"/>
</dbReference>
<organism evidence="2 3">
    <name type="scientific">Orientia tsutsugamushi str. TA716</name>
    <dbReference type="NCBI Taxonomy" id="1359175"/>
    <lineage>
        <taxon>Bacteria</taxon>
        <taxon>Pseudomonadati</taxon>
        <taxon>Pseudomonadota</taxon>
        <taxon>Alphaproteobacteria</taxon>
        <taxon>Rickettsiales</taxon>
        <taxon>Rickettsiaceae</taxon>
        <taxon>Rickettsieae</taxon>
        <taxon>Orientia</taxon>
    </lineage>
</organism>
<sequence>MNNIKLAQFISVKIFHDFAGGLGAISNGIKYCIDNQHQLNNKLYGLAFDTIKIGSTNLLVKLQLYRQMYGSASKSYGDNKLYHEANFDEIRAVLDDYFKALINTKINLVFKDEFFHVKDTNIDISTGKLLMCLVISAQDALLHGGDITVKIYRKQDKSQINILAKGKSIKNNEEQNFILTATDLSDDNITLFNVHAYYVYYLKKMVNASISCKHGEDYISYIIEQ</sequence>
<dbReference type="AlphaFoldDB" id="A0A0F3PB62"/>
<gene>
    <name evidence="2" type="ORF">OTSTA716_0410</name>
</gene>
<dbReference type="Proteomes" id="UP000033671">
    <property type="component" value="Unassembled WGS sequence"/>
</dbReference>